<dbReference type="InterPro" id="IPR045851">
    <property type="entry name" value="AMP-bd_C_sf"/>
</dbReference>
<dbReference type="GO" id="GO:0006631">
    <property type="term" value="P:fatty acid metabolic process"/>
    <property type="evidence" value="ECO:0007669"/>
    <property type="project" value="TreeGrafter"/>
</dbReference>
<accession>A0A1L6TG07</accession>
<dbReference type="GO" id="GO:0031956">
    <property type="term" value="F:medium-chain fatty acid-CoA ligase activity"/>
    <property type="evidence" value="ECO:0007669"/>
    <property type="project" value="TreeGrafter"/>
</dbReference>
<dbReference type="PANTHER" id="PTHR43201">
    <property type="entry name" value="ACYL-COA SYNTHETASE"/>
    <property type="match status" value="1"/>
</dbReference>
<dbReference type="InterPro" id="IPR042099">
    <property type="entry name" value="ANL_N_sf"/>
</dbReference>
<dbReference type="NCBIfam" id="NF005702">
    <property type="entry name" value="PRK07514.1"/>
    <property type="match status" value="1"/>
</dbReference>
<comment type="similarity">
    <text evidence="1">Belongs to the ATP-dependent AMP-binding enzyme family.</text>
</comment>
<dbReference type="InterPro" id="IPR020459">
    <property type="entry name" value="AMP-binding"/>
</dbReference>
<dbReference type="Gene3D" id="3.30.300.30">
    <property type="match status" value="1"/>
</dbReference>
<gene>
    <name evidence="3" type="ORF">KU39_147</name>
</gene>
<evidence type="ECO:0000313" key="3">
    <source>
        <dbReference type="EMBL" id="ALB21333.1"/>
    </source>
</evidence>
<protein>
    <submittedName>
        <fullName evidence="3">AMP-dependent synthetase/ligase</fullName>
    </submittedName>
</protein>
<dbReference type="AlphaFoldDB" id="A0A1L6TG07"/>
<dbReference type="OrthoDB" id="9803968at2"/>
<evidence type="ECO:0000256" key="1">
    <source>
        <dbReference type="ARBA" id="ARBA00006432"/>
    </source>
</evidence>
<dbReference type="PRINTS" id="PR00154">
    <property type="entry name" value="AMPBINDING"/>
</dbReference>
<name>A0A1L6TG07_PISSA</name>
<dbReference type="Proteomes" id="UP000029558">
    <property type="component" value="Chromosome"/>
</dbReference>
<dbReference type="Gene3D" id="3.40.50.12780">
    <property type="entry name" value="N-terminal domain of ligase-like"/>
    <property type="match status" value="1"/>
</dbReference>
<sequence length="506" mass="56584">MNLYAFFYQRFSSALQKTVIQAGERYLNYQHLDDTTALFAARLQALGLKSGDRLVAQVAKSAETVFLYLACLRIGVIYVPLNMAYQQDELDYFFKDARPTLILCHPDQEKNIKKLGNYQVRSFHVDNLSGETSGQFFDNMATLAVQREVYMSDPDDIAVILYTSGTTGQPKGAMLSHRALVQNCIDLNLCWGFTDSDVLLHTLPLFHVHGLFFALHSVLYASASMILQAKFDPMEVIISLIQATVFMGVPTYYTRLLKEAEFTGSRAAQVRLFISGSAPLHEKTFQGFYQRTGKMLIERYGMSETGINTSNPLHGERKFGTVGMALEHVTVRVVDEVSGKVLIPGQNGEVQVQGRHLFSGYWQKKDQTDGAFTHDQFFKTGDLGYLDEQGYLTLVGRVKDMIISGGLNIYPKEIETVIDRVTGVNESAVVGVAHEDFGEGVVAVVVLQDNANMLAEHIIAYCKASLADFKCPKKVVFIDQLPRNTMGKVQKNQLRQQYQAIFADAH</sequence>
<dbReference type="PANTHER" id="PTHR43201:SF8">
    <property type="entry name" value="ACYL-COA SYNTHETASE FAMILY MEMBER 3"/>
    <property type="match status" value="1"/>
</dbReference>
<dbReference type="RefSeq" id="WP_017376147.1">
    <property type="nucleotide sequence ID" value="NZ_CP012508.1"/>
</dbReference>
<evidence type="ECO:0000256" key="2">
    <source>
        <dbReference type="ARBA" id="ARBA00022598"/>
    </source>
</evidence>
<dbReference type="FunFam" id="3.30.300.30:FF:000008">
    <property type="entry name" value="2,3-dihydroxybenzoate-AMP ligase"/>
    <property type="match status" value="1"/>
</dbReference>
<dbReference type="InterPro" id="IPR020845">
    <property type="entry name" value="AMP-binding_CS"/>
</dbReference>
<proteinExistence type="inferred from homology"/>
<dbReference type="Pfam" id="PF13193">
    <property type="entry name" value="AMP-binding_C"/>
    <property type="match status" value="1"/>
</dbReference>
<dbReference type="CDD" id="cd05941">
    <property type="entry name" value="MCS"/>
    <property type="match status" value="1"/>
</dbReference>
<dbReference type="PROSITE" id="PS00455">
    <property type="entry name" value="AMP_BINDING"/>
    <property type="match status" value="1"/>
</dbReference>
<dbReference type="SUPFAM" id="SSF56801">
    <property type="entry name" value="Acetyl-CoA synthetase-like"/>
    <property type="match status" value="1"/>
</dbReference>
<dbReference type="Pfam" id="PF00501">
    <property type="entry name" value="AMP-binding"/>
    <property type="match status" value="1"/>
</dbReference>
<dbReference type="InterPro" id="IPR000873">
    <property type="entry name" value="AMP-dep_synth/lig_dom"/>
</dbReference>
<dbReference type="InterPro" id="IPR025110">
    <property type="entry name" value="AMP-bd_C"/>
</dbReference>
<organism evidence="3 4">
    <name type="scientific">Piscirickettsia salmonis</name>
    <dbReference type="NCBI Taxonomy" id="1238"/>
    <lineage>
        <taxon>Bacteria</taxon>
        <taxon>Pseudomonadati</taxon>
        <taxon>Pseudomonadota</taxon>
        <taxon>Gammaproteobacteria</taxon>
        <taxon>Thiotrichales</taxon>
        <taxon>Piscirickettsiaceae</taxon>
        <taxon>Piscirickettsia</taxon>
    </lineage>
</organism>
<keyword evidence="2" id="KW-0436">Ligase</keyword>
<evidence type="ECO:0000313" key="4">
    <source>
        <dbReference type="Proteomes" id="UP000029558"/>
    </source>
</evidence>
<reference evidence="3 4" key="1">
    <citation type="journal article" date="2014" name="Genome Announc.">
        <title>Comparative Genome Analysis of Two Isolates of the Fish Pathogen Piscirickettsia salmonis from Different Hosts Reveals Major Differences in Virulence-Associated Secretion Systems.</title>
        <authorList>
            <person name="Bohle H."/>
            <person name="Henriquez P."/>
            <person name="Grothusen H."/>
            <person name="Navas E."/>
            <person name="Sandoval A."/>
            <person name="Bustamante F."/>
            <person name="Bustos P."/>
            <person name="Mancilla M."/>
        </authorList>
    </citation>
    <scope>NUCLEOTIDE SEQUENCE [LARGE SCALE GENOMIC DNA]</scope>
    <source>
        <strain evidence="4">B1-32597</strain>
    </source>
</reference>
<dbReference type="EMBL" id="CP012508">
    <property type="protein sequence ID" value="ALB21333.1"/>
    <property type="molecule type" value="Genomic_DNA"/>
</dbReference>